<gene>
    <name evidence="2" type="ORF">Amac_053560</name>
</gene>
<reference evidence="2 3" key="1">
    <citation type="submission" date="2019-10" db="EMBL/GenBank/DDBJ databases">
        <title>Whole genome shotgun sequence of Acrocarpospora macrocephala NBRC 16266.</title>
        <authorList>
            <person name="Ichikawa N."/>
            <person name="Kimura A."/>
            <person name="Kitahashi Y."/>
            <person name="Komaki H."/>
            <person name="Oguchi A."/>
        </authorList>
    </citation>
    <scope>NUCLEOTIDE SEQUENCE [LARGE SCALE GENOMIC DNA]</scope>
    <source>
        <strain evidence="2 3">NBRC 16266</strain>
    </source>
</reference>
<dbReference type="InterPro" id="IPR005149">
    <property type="entry name" value="Tscrpt_reg_PadR_N"/>
</dbReference>
<dbReference type="Pfam" id="PF03551">
    <property type="entry name" value="PadR"/>
    <property type="match status" value="1"/>
</dbReference>
<dbReference type="EMBL" id="BLAE01000032">
    <property type="protein sequence ID" value="GES11759.1"/>
    <property type="molecule type" value="Genomic_DNA"/>
</dbReference>
<dbReference type="PANTHER" id="PTHR43252:SF6">
    <property type="entry name" value="NEGATIVE TRANSCRIPTION REGULATOR PADR"/>
    <property type="match status" value="1"/>
</dbReference>
<evidence type="ECO:0000313" key="3">
    <source>
        <dbReference type="Proteomes" id="UP000331127"/>
    </source>
</evidence>
<dbReference type="PANTHER" id="PTHR43252">
    <property type="entry name" value="TRANSCRIPTIONAL REGULATOR YQJI"/>
    <property type="match status" value="1"/>
</dbReference>
<evidence type="ECO:0000259" key="1">
    <source>
        <dbReference type="Pfam" id="PF03551"/>
    </source>
</evidence>
<sequence length="194" mass="22161">MLEYVILGLLGLRPFSGYDMRKWMEGKGQYVGYGVQLPQIYRTLAKLVDRGWVEFQVDPREGKPDAKLYRLTDIGQQELVAWARSPYEPSPRPMDPDFMVRFVIGGALGRDIAIALLRTELDYRRAQASNQDWLDFAQTPFEPVSGVDEAWARELHWTAHERGYASTAAYIAWLELTLARLEIADGITPTRGPR</sequence>
<organism evidence="2 3">
    <name type="scientific">Acrocarpospora macrocephala</name>
    <dbReference type="NCBI Taxonomy" id="150177"/>
    <lineage>
        <taxon>Bacteria</taxon>
        <taxon>Bacillati</taxon>
        <taxon>Actinomycetota</taxon>
        <taxon>Actinomycetes</taxon>
        <taxon>Streptosporangiales</taxon>
        <taxon>Streptosporangiaceae</taxon>
        <taxon>Acrocarpospora</taxon>
    </lineage>
</organism>
<dbReference type="Proteomes" id="UP000331127">
    <property type="component" value="Unassembled WGS sequence"/>
</dbReference>
<evidence type="ECO:0000313" key="2">
    <source>
        <dbReference type="EMBL" id="GES11759.1"/>
    </source>
</evidence>
<keyword evidence="3" id="KW-1185">Reference proteome</keyword>
<name>A0A5M3WUV3_9ACTN</name>
<dbReference type="SUPFAM" id="SSF46785">
    <property type="entry name" value="Winged helix' DNA-binding domain"/>
    <property type="match status" value="1"/>
</dbReference>
<dbReference type="Gene3D" id="1.10.10.10">
    <property type="entry name" value="Winged helix-like DNA-binding domain superfamily/Winged helix DNA-binding domain"/>
    <property type="match status" value="1"/>
</dbReference>
<dbReference type="OrthoDB" id="3186544at2"/>
<dbReference type="AlphaFoldDB" id="A0A5M3WUV3"/>
<dbReference type="RefSeq" id="WP_155357114.1">
    <property type="nucleotide sequence ID" value="NZ_BAAAHL010000003.1"/>
</dbReference>
<accession>A0A5M3WUV3</accession>
<dbReference type="InterPro" id="IPR036390">
    <property type="entry name" value="WH_DNA-bd_sf"/>
</dbReference>
<comment type="caution">
    <text evidence="2">The sequence shown here is derived from an EMBL/GenBank/DDBJ whole genome shotgun (WGS) entry which is preliminary data.</text>
</comment>
<feature type="domain" description="Transcription regulator PadR N-terminal" evidence="1">
    <location>
        <begin position="6"/>
        <end position="79"/>
    </location>
</feature>
<protein>
    <recommendedName>
        <fullName evidence="1">Transcription regulator PadR N-terminal domain-containing protein</fullName>
    </recommendedName>
</protein>
<proteinExistence type="predicted"/>
<dbReference type="InterPro" id="IPR036388">
    <property type="entry name" value="WH-like_DNA-bd_sf"/>
</dbReference>